<sequence>MNFEKAFIFDELKIKPEVLEAILNGKVDLRDGVAYWFNENGKKVIAQHMPLKEVMVDSSKGIKAVLNQLQAAQNLQLAATAISTGLIIGAIVIQTMYLARKIDKLQKKIDLVSQDINSQNVLYFMGQMSEYFGVVESARVLLLDKELTEESREIATIYQAQMAVKRNELLSLIDNLVSFVDSASERHAALMFDFINMMLDLLPKSIYIEKQLYDRYGKFKLADHILKTASLRYNSVVDNYKLWCNDSIKNVVSGKGAEHAKLIRKNEPVLQQLFQSEINKALLHQQGELLAVASDQ</sequence>
<keyword evidence="1" id="KW-0472">Membrane</keyword>
<keyword evidence="3" id="KW-1185">Reference proteome</keyword>
<organism evidence="2 3">
    <name type="scientific">Colwellia marinimaniae</name>
    <dbReference type="NCBI Taxonomy" id="1513592"/>
    <lineage>
        <taxon>Bacteria</taxon>
        <taxon>Pseudomonadati</taxon>
        <taxon>Pseudomonadota</taxon>
        <taxon>Gammaproteobacteria</taxon>
        <taxon>Alteromonadales</taxon>
        <taxon>Colwelliaceae</taxon>
        <taxon>Colwellia</taxon>
    </lineage>
</organism>
<evidence type="ECO:0000256" key="1">
    <source>
        <dbReference type="SAM" id="Phobius"/>
    </source>
</evidence>
<keyword evidence="1" id="KW-0812">Transmembrane</keyword>
<evidence type="ECO:0000313" key="3">
    <source>
        <dbReference type="Proteomes" id="UP000197068"/>
    </source>
</evidence>
<dbReference type="Proteomes" id="UP000197068">
    <property type="component" value="Unassembled WGS sequence"/>
</dbReference>
<keyword evidence="1" id="KW-1133">Transmembrane helix</keyword>
<proteinExistence type="predicted"/>
<name>A0ABQ0MZ89_9GAMM</name>
<dbReference type="EMBL" id="BDQM01000039">
    <property type="protein sequence ID" value="GAW97619.1"/>
    <property type="molecule type" value="Genomic_DNA"/>
</dbReference>
<protein>
    <submittedName>
        <fullName evidence="2">Uncharacterized protein</fullName>
    </submittedName>
</protein>
<accession>A0ABQ0MZ89</accession>
<evidence type="ECO:0000313" key="2">
    <source>
        <dbReference type="EMBL" id="GAW97619.1"/>
    </source>
</evidence>
<gene>
    <name evidence="2" type="ORF">MTCD1_03257</name>
</gene>
<comment type="caution">
    <text evidence="2">The sequence shown here is derived from an EMBL/GenBank/DDBJ whole genome shotgun (WGS) entry which is preliminary data.</text>
</comment>
<feature type="transmembrane region" description="Helical" evidence="1">
    <location>
        <begin position="77"/>
        <end position="99"/>
    </location>
</feature>
<reference evidence="2 3" key="1">
    <citation type="submission" date="2017-06" db="EMBL/GenBank/DDBJ databases">
        <title>Whole Genome Sequences of Colwellia marinimaniae MTCD1.</title>
        <authorList>
            <person name="Kusumoto H."/>
            <person name="Inoue M."/>
            <person name="Tanikawa K."/>
            <person name="Maeji H."/>
            <person name="Cameron J.H."/>
            <person name="Bartlett D.H."/>
        </authorList>
    </citation>
    <scope>NUCLEOTIDE SEQUENCE [LARGE SCALE GENOMIC DNA]</scope>
    <source>
        <strain evidence="2 3">MTCD1</strain>
    </source>
</reference>
<dbReference type="RefSeq" id="WP_057180714.1">
    <property type="nucleotide sequence ID" value="NZ_BDQM01000039.1"/>
</dbReference>